<evidence type="ECO:0000313" key="4">
    <source>
        <dbReference type="EMBL" id="OGZ05632.1"/>
    </source>
</evidence>
<proteinExistence type="predicted"/>
<dbReference type="InterPro" id="IPR011766">
    <property type="entry name" value="TPP_enzyme_TPP-bd"/>
</dbReference>
<evidence type="ECO:0000259" key="3">
    <source>
        <dbReference type="Pfam" id="PF12367"/>
    </source>
</evidence>
<dbReference type="Pfam" id="PF02775">
    <property type="entry name" value="TPP_enzyme_C"/>
    <property type="match status" value="1"/>
</dbReference>
<name>A0A1G2CWL4_9BACT</name>
<evidence type="ECO:0000259" key="2">
    <source>
        <dbReference type="Pfam" id="PF02775"/>
    </source>
</evidence>
<dbReference type="PANTHER" id="PTHR48084">
    <property type="entry name" value="2-OXOGLUTARATE OXIDOREDUCTASE SUBUNIT KORB-RELATED"/>
    <property type="match status" value="1"/>
</dbReference>
<protein>
    <recommendedName>
        <fullName evidence="6">2-oxoglutarate synthase</fullName>
    </recommendedName>
</protein>
<dbReference type="GO" id="GO:0030976">
    <property type="term" value="F:thiamine pyrophosphate binding"/>
    <property type="evidence" value="ECO:0007669"/>
    <property type="project" value="InterPro"/>
</dbReference>
<accession>A0A1G2CWL4</accession>
<organism evidence="4 5">
    <name type="scientific">Candidatus Lloydbacteria bacterium RIFCSPHIGHO2_01_FULL_49_22</name>
    <dbReference type="NCBI Taxonomy" id="1798658"/>
    <lineage>
        <taxon>Bacteria</taxon>
        <taxon>Candidatus Lloydiibacteriota</taxon>
    </lineage>
</organism>
<dbReference type="Gene3D" id="3.40.50.970">
    <property type="match status" value="1"/>
</dbReference>
<dbReference type="Pfam" id="PF12367">
    <property type="entry name" value="PFO_beta_C"/>
    <property type="match status" value="1"/>
</dbReference>
<sequence length="258" mass="28080">MSLQLGTYAKISWCPGCPNNQILVAFRKAVTELCESGALKEENIVAAAGIGCHAKILDYLNMNTFNALHGRAIPAIEGVKAANPALTVVAFSGDGDSYSEGLTHLIHAAQRNSDINVFIHDNQIFALTTGQATATSPKGFKGLTRPSGSIEEPIDPLRMMMNAGATFVARTYAGEFEKTKEIMKAAIAHKGMSFIDIAQPCITFFDTRDFYKDNITWLPEGHNVTDLDAAYHATKQSDGKIPMGIFYQVETPTFEQQL</sequence>
<feature type="domain" description="Thiamine pyrophosphate enzyme TPP-binding" evidence="2">
    <location>
        <begin position="50"/>
        <end position="197"/>
    </location>
</feature>
<dbReference type="InterPro" id="IPR029061">
    <property type="entry name" value="THDP-binding"/>
</dbReference>
<evidence type="ECO:0008006" key="6">
    <source>
        <dbReference type="Google" id="ProtNLM"/>
    </source>
</evidence>
<dbReference type="AlphaFoldDB" id="A0A1G2CWL4"/>
<keyword evidence="1" id="KW-0560">Oxidoreductase</keyword>
<dbReference type="InterPro" id="IPR032686">
    <property type="entry name" value="PFO_beta_C"/>
</dbReference>
<evidence type="ECO:0000313" key="5">
    <source>
        <dbReference type="Proteomes" id="UP000177122"/>
    </source>
</evidence>
<evidence type="ECO:0000256" key="1">
    <source>
        <dbReference type="ARBA" id="ARBA00023002"/>
    </source>
</evidence>
<comment type="caution">
    <text evidence="4">The sequence shown here is derived from an EMBL/GenBank/DDBJ whole genome shotgun (WGS) entry which is preliminary data.</text>
</comment>
<dbReference type="CDD" id="cd03375">
    <property type="entry name" value="TPP_OGFOR"/>
    <property type="match status" value="1"/>
</dbReference>
<dbReference type="GO" id="GO:0016625">
    <property type="term" value="F:oxidoreductase activity, acting on the aldehyde or oxo group of donors, iron-sulfur protein as acceptor"/>
    <property type="evidence" value="ECO:0007669"/>
    <property type="project" value="UniProtKB-ARBA"/>
</dbReference>
<gene>
    <name evidence="4" type="ORF">A2845_04715</name>
</gene>
<reference evidence="4 5" key="1">
    <citation type="journal article" date="2016" name="Nat. Commun.">
        <title>Thousands of microbial genomes shed light on interconnected biogeochemical processes in an aquifer system.</title>
        <authorList>
            <person name="Anantharaman K."/>
            <person name="Brown C.T."/>
            <person name="Hug L.A."/>
            <person name="Sharon I."/>
            <person name="Castelle C.J."/>
            <person name="Probst A.J."/>
            <person name="Thomas B.C."/>
            <person name="Singh A."/>
            <person name="Wilkins M.J."/>
            <person name="Karaoz U."/>
            <person name="Brodie E.L."/>
            <person name="Williams K.H."/>
            <person name="Hubbard S.S."/>
            <person name="Banfield J.F."/>
        </authorList>
    </citation>
    <scope>NUCLEOTIDE SEQUENCE [LARGE SCALE GENOMIC DNA]</scope>
</reference>
<dbReference type="EMBL" id="MHLI01000008">
    <property type="protein sequence ID" value="OGZ05632.1"/>
    <property type="molecule type" value="Genomic_DNA"/>
</dbReference>
<dbReference type="GO" id="GO:0045333">
    <property type="term" value="P:cellular respiration"/>
    <property type="evidence" value="ECO:0007669"/>
    <property type="project" value="UniProtKB-ARBA"/>
</dbReference>
<dbReference type="SUPFAM" id="SSF52518">
    <property type="entry name" value="Thiamin diphosphate-binding fold (THDP-binding)"/>
    <property type="match status" value="1"/>
</dbReference>
<dbReference type="Proteomes" id="UP000177122">
    <property type="component" value="Unassembled WGS sequence"/>
</dbReference>
<feature type="domain" description="Pyruvate ferredoxin oxidoreductase beta subunit C-terminal" evidence="3">
    <location>
        <begin position="201"/>
        <end position="258"/>
    </location>
</feature>
<dbReference type="PANTHER" id="PTHR48084:SF4">
    <property type="entry name" value="2-OXOGLUTARATE OXIDOREDUCTASE SUBUNIT KORB"/>
    <property type="match status" value="1"/>
</dbReference>
<dbReference type="InterPro" id="IPR051457">
    <property type="entry name" value="2-oxoacid:Fd_oxidoreductase"/>
</dbReference>